<protein>
    <submittedName>
        <fullName evidence="3">Uncharacterized protein</fullName>
    </submittedName>
</protein>
<dbReference type="Proteomes" id="UP001295684">
    <property type="component" value="Unassembled WGS sequence"/>
</dbReference>
<feature type="region of interest" description="Disordered" evidence="1">
    <location>
        <begin position="305"/>
        <end position="366"/>
    </location>
</feature>
<organism evidence="3 4">
    <name type="scientific">Euplotes crassus</name>
    <dbReference type="NCBI Taxonomy" id="5936"/>
    <lineage>
        <taxon>Eukaryota</taxon>
        <taxon>Sar</taxon>
        <taxon>Alveolata</taxon>
        <taxon>Ciliophora</taxon>
        <taxon>Intramacronucleata</taxon>
        <taxon>Spirotrichea</taxon>
        <taxon>Hypotrichia</taxon>
        <taxon>Euplotida</taxon>
        <taxon>Euplotidae</taxon>
        <taxon>Moneuplotes</taxon>
    </lineage>
</organism>
<feature type="compositionally biased region" description="Basic and acidic residues" evidence="1">
    <location>
        <begin position="324"/>
        <end position="333"/>
    </location>
</feature>
<evidence type="ECO:0000256" key="1">
    <source>
        <dbReference type="SAM" id="MobiDB-lite"/>
    </source>
</evidence>
<evidence type="ECO:0000313" key="3">
    <source>
        <dbReference type="EMBL" id="CAI2366795.1"/>
    </source>
</evidence>
<feature type="compositionally biased region" description="Low complexity" evidence="1">
    <location>
        <begin position="212"/>
        <end position="222"/>
    </location>
</feature>
<sequence length="424" mass="48963">MKIFLGISNVFMALTILIFFCCCDQNNKVKENSSDKMATILQTNTLQSQDTESLGNNRVQHNNYFNIQENGEQENSPLIIDLPGFYEDLHKVYNSDSQDNHETLLKGWKNLVLKYKCIESFLYNNRDPQTSKEDEVDPKERYLDSIALIKEIQDSIYYLCGYFPHENIYQQELSPKSDPDEDSQAEETEVERREKDSTPTHGRYSSVVTPMSSSPKKAISSPALSLKRAIKGKSISIKESPERIAEILSSNTKNENDINNSKSMTSSAYKLSSPSHIMKKSNHFSDLPDFISKKESSKENRTILKSRVEEHDQDSDSGQGTFRIKVEQMDPMKSKIASSKESLMSKYEESNANQSRSQFSNNDFNKNSWIQNLNQANKRKKRLFDKKPMRVDEMYSDTEKKLFSDIECFNYRPEKIRLSPNLHF</sequence>
<proteinExistence type="predicted"/>
<name>A0AAD1UJW8_EUPCR</name>
<dbReference type="AlphaFoldDB" id="A0AAD1UJW8"/>
<keyword evidence="2" id="KW-0732">Signal</keyword>
<dbReference type="EMBL" id="CAMPGE010007876">
    <property type="protein sequence ID" value="CAI2366795.1"/>
    <property type="molecule type" value="Genomic_DNA"/>
</dbReference>
<keyword evidence="4" id="KW-1185">Reference proteome</keyword>
<feature type="compositionally biased region" description="Acidic residues" evidence="1">
    <location>
        <begin position="179"/>
        <end position="189"/>
    </location>
</feature>
<evidence type="ECO:0000256" key="2">
    <source>
        <dbReference type="SAM" id="SignalP"/>
    </source>
</evidence>
<feature type="chain" id="PRO_5041904723" evidence="2">
    <location>
        <begin position="24"/>
        <end position="424"/>
    </location>
</feature>
<feature type="region of interest" description="Disordered" evidence="1">
    <location>
        <begin position="172"/>
        <end position="222"/>
    </location>
</feature>
<evidence type="ECO:0000313" key="4">
    <source>
        <dbReference type="Proteomes" id="UP001295684"/>
    </source>
</evidence>
<accession>A0AAD1UJW8</accession>
<feature type="signal peptide" evidence="2">
    <location>
        <begin position="1"/>
        <end position="23"/>
    </location>
</feature>
<feature type="compositionally biased region" description="Polar residues" evidence="1">
    <location>
        <begin position="350"/>
        <end position="366"/>
    </location>
</feature>
<gene>
    <name evidence="3" type="ORF">ECRASSUSDP1_LOCUS8069</name>
</gene>
<reference evidence="3" key="1">
    <citation type="submission" date="2023-07" db="EMBL/GenBank/DDBJ databases">
        <authorList>
            <consortium name="AG Swart"/>
            <person name="Singh M."/>
            <person name="Singh A."/>
            <person name="Seah K."/>
            <person name="Emmerich C."/>
        </authorList>
    </citation>
    <scope>NUCLEOTIDE SEQUENCE</scope>
    <source>
        <strain evidence="3">DP1</strain>
    </source>
</reference>
<comment type="caution">
    <text evidence="3">The sequence shown here is derived from an EMBL/GenBank/DDBJ whole genome shotgun (WGS) entry which is preliminary data.</text>
</comment>